<evidence type="ECO:0000313" key="3">
    <source>
        <dbReference type="Proteomes" id="UP000317998"/>
    </source>
</evidence>
<comment type="caution">
    <text evidence="2">The sequence shown here is derived from an EMBL/GenBank/DDBJ whole genome shotgun (WGS) entry which is preliminary data.</text>
</comment>
<organism evidence="2 3">
    <name type="scientific">Homoserinimonas aerilata</name>
    <dbReference type="NCBI Taxonomy" id="1162970"/>
    <lineage>
        <taxon>Bacteria</taxon>
        <taxon>Bacillati</taxon>
        <taxon>Actinomycetota</taxon>
        <taxon>Actinomycetes</taxon>
        <taxon>Micrococcales</taxon>
        <taxon>Microbacteriaceae</taxon>
        <taxon>Homoserinimonas</taxon>
    </lineage>
</organism>
<keyword evidence="3" id="KW-1185">Reference proteome</keyword>
<gene>
    <name evidence="2" type="ORF">FB562_0451</name>
</gene>
<feature type="region of interest" description="Disordered" evidence="1">
    <location>
        <begin position="480"/>
        <end position="510"/>
    </location>
</feature>
<evidence type="ECO:0000313" key="2">
    <source>
        <dbReference type="EMBL" id="TQL47393.1"/>
    </source>
</evidence>
<dbReference type="RefSeq" id="WP_141879650.1">
    <property type="nucleotide sequence ID" value="NZ_VFOM01000001.1"/>
</dbReference>
<accession>A0A542YH13</accession>
<name>A0A542YH13_9MICO</name>
<sequence>MTRITDSKAVDHLEERMVSTFGVGSREYDAGIAMHPVPKAHLNTATRVADTSGIPEMLSKWDSDRRKSNAGKKAIIPLRALVVLYLMNAQMGVGVSYMELARTLAYRFSTEHFAALGIRTTLGDTQHWYKRVSDTTYRLIALMDPTPTPLRKIMNADQFDKLLQSMEAPDAKALQTRNQERLDDFCNGLVHASYRMLPADLRDKYKGNTAIDATKAPIRGSRNSASKAGSRSNPDPLAGRYRREGSHGGIGAATDEAAYELETAVMIWNRPGESSAFPSLLTEIGCHAPGRLVGHAAAMTARHMKLGFVRPVLVVDRAYNYERIQTFHEPLIRLGVDTVFDYQVDDLGVQSHFADLQLVDGSWYVEWMPENLVNATRERAKVEEAVADAEVVVYQSQHPTGRKGPTDTEVSAAKKTIADARDGESSLRHRIANRDAYRMIPKGKRDKDGFQRFSYPPFDKMLVRPKALPNVTSITVPPVLPETEGIASGTTSRRKPKSEQSKNTRGKSHPVKFAQHLPYESDEWRAWFGMRNLVETSNKLLKTPLHGDIENVNKRSGRGYAATYMTLAFAAVCSNMRRIATFFHSEAERIQRAATLTRTRRRRDERGMPLARVPHMALAEPRA</sequence>
<dbReference type="OrthoDB" id="3837969at2"/>
<dbReference type="AlphaFoldDB" id="A0A542YH13"/>
<feature type="region of interest" description="Disordered" evidence="1">
    <location>
        <begin position="213"/>
        <end position="249"/>
    </location>
</feature>
<dbReference type="EMBL" id="VFOM01000001">
    <property type="protein sequence ID" value="TQL47393.1"/>
    <property type="molecule type" value="Genomic_DNA"/>
</dbReference>
<dbReference type="Proteomes" id="UP000317998">
    <property type="component" value="Unassembled WGS sequence"/>
</dbReference>
<reference evidence="2 3" key="1">
    <citation type="submission" date="2019-06" db="EMBL/GenBank/DDBJ databases">
        <title>Sequencing the genomes of 1000 actinobacteria strains.</title>
        <authorList>
            <person name="Klenk H.-P."/>
        </authorList>
    </citation>
    <scope>NUCLEOTIDE SEQUENCE [LARGE SCALE GENOMIC DNA]</scope>
    <source>
        <strain evidence="2 3">DSM 26477</strain>
    </source>
</reference>
<evidence type="ECO:0000256" key="1">
    <source>
        <dbReference type="SAM" id="MobiDB-lite"/>
    </source>
</evidence>
<protein>
    <submittedName>
        <fullName evidence="2">Uncharacterized protein</fullName>
    </submittedName>
</protein>
<proteinExistence type="predicted"/>
<feature type="compositionally biased region" description="Polar residues" evidence="1">
    <location>
        <begin position="221"/>
        <end position="233"/>
    </location>
</feature>